<accession>W8EEN3</accession>
<evidence type="ECO:0000313" key="3">
    <source>
        <dbReference type="Proteomes" id="UP000203096"/>
    </source>
</evidence>
<dbReference type="KEGG" id="vg:18505889"/>
<proteinExistence type="predicted"/>
<organism evidence="2 3">
    <name type="scientific">Mycobacterium phage Julie1</name>
    <dbReference type="NCBI Taxonomy" id="1463812"/>
    <lineage>
        <taxon>Viruses</taxon>
        <taxon>Duplodnaviria</taxon>
        <taxon>Heunggongvirae</taxon>
        <taxon>Uroviricota</taxon>
        <taxon>Caudoviricetes</taxon>
        <taxon>Bclasvirinae</taxon>
        <taxon>Julieunavirus</taxon>
        <taxon>Julieunavirus julie1</taxon>
    </lineage>
</organism>
<gene>
    <name evidence="2" type="ORF">Jolie1_025</name>
</gene>
<sequence>MASGDDEHRVVTEDQVVSIHTARGVQLLQFDPDEYTSITWGRVGRDASRFDLTAPPDFDIDRLAEIETWRDWASVYDGDNGQLLWTGPVMTAKDNRGGLTVSAKDHAAYLSRTRAPITRRWDAAPPARIAGELWTRMVEAQGINARPIVRPDPEGKTYDFQTVADEQMLDRTFTELTDLGLRYAVVSGTPILGPVSREPVATLSEDDFEGDGITFVKDGSATYNDVLVRGADNLARARTDYYGQNLQTIVNLDSMFGVSNVKGAAQDYIRETGKPRVRLELPPNTVLKATAPVSIEDLMPSARFVIEARGIRQLFELKAVDVERRQGAASVRVTMESVEPELELTDTKAGPSVTLGSGASAR</sequence>
<evidence type="ECO:0000256" key="1">
    <source>
        <dbReference type="SAM" id="MobiDB-lite"/>
    </source>
</evidence>
<dbReference type="Proteomes" id="UP000203096">
    <property type="component" value="Segment"/>
</dbReference>
<dbReference type="RefSeq" id="YP_009009225.1">
    <property type="nucleotide sequence ID" value="NC_023600.1"/>
</dbReference>
<dbReference type="EMBL" id="KJ433976">
    <property type="protein sequence ID" value="AHJ88525.1"/>
    <property type="molecule type" value="Genomic_DNA"/>
</dbReference>
<keyword evidence="3" id="KW-1185">Reference proteome</keyword>
<feature type="region of interest" description="Disordered" evidence="1">
    <location>
        <begin position="339"/>
        <end position="362"/>
    </location>
</feature>
<reference evidence="2 3" key="1">
    <citation type="journal article" date="2014" name="Genome Announc.">
        <title>Complete genome sequences of nine mycobacteriophages.</title>
        <authorList>
            <person name="Franceschelli J.J."/>
            <person name="Suarez C.A."/>
            <person name="Teran L."/>
            <person name="Raya R.R."/>
            <person name="Morbidoni H.R."/>
        </authorList>
    </citation>
    <scope>NUCLEOTIDE SEQUENCE [LARGE SCALE GENOMIC DNA]</scope>
</reference>
<protein>
    <submittedName>
        <fullName evidence="2">Minor tail subunit</fullName>
    </submittedName>
</protein>
<evidence type="ECO:0000313" key="2">
    <source>
        <dbReference type="EMBL" id="AHJ88525.1"/>
    </source>
</evidence>
<name>W8EEN3_9CAUD</name>
<dbReference type="GeneID" id="18505889"/>